<feature type="transmembrane region" description="Helical" evidence="1">
    <location>
        <begin position="22"/>
        <end position="44"/>
    </location>
</feature>
<gene>
    <name evidence="2" type="ORF">ACFFUR_02845</name>
</gene>
<keyword evidence="1" id="KW-0472">Membrane</keyword>
<evidence type="ECO:0000256" key="1">
    <source>
        <dbReference type="SAM" id="Phobius"/>
    </source>
</evidence>
<evidence type="ECO:0000313" key="3">
    <source>
        <dbReference type="Proteomes" id="UP001589654"/>
    </source>
</evidence>
<keyword evidence="1" id="KW-1133">Transmembrane helix</keyword>
<feature type="transmembrane region" description="Helical" evidence="1">
    <location>
        <begin position="56"/>
        <end position="74"/>
    </location>
</feature>
<sequence>MKRKNQEPPKEKKSSQDNYPEYLKYIGLAFQMFAVIGLGTWLGWKIQEKSQIKFPVWILLFCFLSIILAFYQIFKSLNNH</sequence>
<evidence type="ECO:0000313" key="2">
    <source>
        <dbReference type="EMBL" id="MFB9210726.1"/>
    </source>
</evidence>
<proteinExistence type="predicted"/>
<dbReference type="InterPro" id="IPR032820">
    <property type="entry name" value="ATPase_put"/>
</dbReference>
<protein>
    <submittedName>
        <fullName evidence="2">AtpZ/AtpI family protein</fullName>
    </submittedName>
</protein>
<accession>A0ABV5J1N8</accession>
<dbReference type="EMBL" id="JBHMEW010000008">
    <property type="protein sequence ID" value="MFB9210726.1"/>
    <property type="molecule type" value="Genomic_DNA"/>
</dbReference>
<name>A0ABV5J1N8_9BACT</name>
<reference evidence="2 3" key="1">
    <citation type="submission" date="2024-09" db="EMBL/GenBank/DDBJ databases">
        <authorList>
            <person name="Sun Q."/>
            <person name="Mori K."/>
        </authorList>
    </citation>
    <scope>NUCLEOTIDE SEQUENCE [LARGE SCALE GENOMIC DNA]</scope>
    <source>
        <strain evidence="2 3">CECT 7682</strain>
    </source>
</reference>
<keyword evidence="3" id="KW-1185">Reference proteome</keyword>
<dbReference type="Proteomes" id="UP001589654">
    <property type="component" value="Unassembled WGS sequence"/>
</dbReference>
<keyword evidence="1" id="KW-0812">Transmembrane</keyword>
<dbReference type="Pfam" id="PF09527">
    <property type="entry name" value="ATPase_gene1"/>
    <property type="match status" value="1"/>
</dbReference>
<organism evidence="2 3">
    <name type="scientific">Echinicola jeungdonensis</name>
    <dbReference type="NCBI Taxonomy" id="709343"/>
    <lineage>
        <taxon>Bacteria</taxon>
        <taxon>Pseudomonadati</taxon>
        <taxon>Bacteroidota</taxon>
        <taxon>Cytophagia</taxon>
        <taxon>Cytophagales</taxon>
        <taxon>Cyclobacteriaceae</taxon>
        <taxon>Echinicola</taxon>
    </lineage>
</organism>
<comment type="caution">
    <text evidence="2">The sequence shown here is derived from an EMBL/GenBank/DDBJ whole genome shotgun (WGS) entry which is preliminary data.</text>
</comment>
<dbReference type="RefSeq" id="WP_290246970.1">
    <property type="nucleotide sequence ID" value="NZ_JAUFQT010000001.1"/>
</dbReference>